<evidence type="ECO:0000313" key="1">
    <source>
        <dbReference type="EMBL" id="GBE60742.1"/>
    </source>
</evidence>
<dbReference type="OrthoDB" id="363744at2759"/>
<gene>
    <name evidence="1" type="ORF">BOVATA_022350</name>
</gene>
<organism evidence="1 2">
    <name type="scientific">Babesia ovata</name>
    <dbReference type="NCBI Taxonomy" id="189622"/>
    <lineage>
        <taxon>Eukaryota</taxon>
        <taxon>Sar</taxon>
        <taxon>Alveolata</taxon>
        <taxon>Apicomplexa</taxon>
        <taxon>Aconoidasida</taxon>
        <taxon>Piroplasmida</taxon>
        <taxon>Babesiidae</taxon>
        <taxon>Babesia</taxon>
    </lineage>
</organism>
<name>A0A2H6KCM6_9APIC</name>
<comment type="caution">
    <text evidence="1">The sequence shown here is derived from an EMBL/GenBank/DDBJ whole genome shotgun (WGS) entry which is preliminary data.</text>
</comment>
<reference evidence="1 2" key="1">
    <citation type="journal article" date="2017" name="BMC Genomics">
        <title>Whole-genome assembly of Babesia ovata and comparative genomics between closely related pathogens.</title>
        <authorList>
            <person name="Yamagishi J."/>
            <person name="Asada M."/>
            <person name="Hakimi H."/>
            <person name="Tanaka T.Q."/>
            <person name="Sugimoto C."/>
            <person name="Kawazu S."/>
        </authorList>
    </citation>
    <scope>NUCLEOTIDE SEQUENCE [LARGE SCALE GENOMIC DNA]</scope>
    <source>
        <strain evidence="1 2">Miyake</strain>
    </source>
</reference>
<evidence type="ECO:0000313" key="2">
    <source>
        <dbReference type="Proteomes" id="UP000236319"/>
    </source>
</evidence>
<dbReference type="RefSeq" id="XP_028866985.1">
    <property type="nucleotide sequence ID" value="XM_029011152.1"/>
</dbReference>
<dbReference type="AlphaFoldDB" id="A0A2H6KCM6"/>
<dbReference type="GeneID" id="39874512"/>
<dbReference type="EMBL" id="BDSA01000002">
    <property type="protein sequence ID" value="GBE60742.1"/>
    <property type="molecule type" value="Genomic_DNA"/>
</dbReference>
<accession>A0A2H6KCM6</accession>
<sequence length="1022" mass="115402">MAAKAASVAVSGAIQAVRAAVERCSTETNELCAVLSKCCSNKAHRYVLSSVDSVFYGMKLPEKADAEDSGDRKSTVLTLCKLPRAVYLPRSPDVTRPGPDLGAVLDGELQSWDAEELTLQDYSSFVSELAETAEFVSAHAIDGSFGPLRQSAVEVLTKYKQMLLQDTRLGDLRKLTYAAQLLNVLKIHSIDSDNLTELIIAIVAKTPQILRQCSLQTLDAIAKIKLPTKEKEYFDYFLRMSTTKPMKLKQWSEMFWLVARNSDNRNTIDSFLHCYKIVARHMNRVESAEGTKEKAKAVQCSSLMNVVYGVMTLQKRLRSNDPVYKNALGVLEAIWPLIETRLQRFEHAELIDIAHCYLEHHKVINPQMRHGSRNCVDLLVREFVKRSGEFMLRDWVALFEVLDTSRDAMVINVLMQKPTNYYVKVAAVQQVWLEDLAKSLEQMPLEELADNIYSLSLPQCSNLCKHLVAAGCYNAPVSAVLERRCLSLITDLKYQTTRHIMDFYFVQLQMVLPQHNALRSALESNKPLRTSLEQMSCNTMLRLLGIARHCGPAERRVLLQKLTERIESNVLKLTHQQCLTVLRYAARFKDSNLTNAVLTAAIPPLLETQERHKGFYRMLDISKFALNLPKDECSETSPAVILSELIVQHAPAHVRHLAIPHLDLLLQNVNRSGMFPKQLFEVVLSHAMEVEIMGVPAAQLTGMMQTLSELGVRHENLLERLEEAIIMSVADDEPDAVAEVLVSTATSLAHLGMRTTKLNELFEHILAKTPVTLSRWDYSALSRPMQVNLLHAIALFGTVNEDLERVFTQLVNDCERETKDAGDAVSFATLYPESYRKLYDTYISLLVGGFATGTEEGALAKSEFLLEHLPCYHWFSHQEQLCTEFKASPHYLQFKGTLEQLGLEGIEPRVTEAYFAHMVLDSPECKQKLANGGHILYCVPPNHELRWWTPKGDTAADSTVNRIESYQRAIGQSARVIDHLQRSGWNVVTVFLREWDALELEQRGRHLLKALKLKDVTDVDTP</sequence>
<keyword evidence="2" id="KW-1185">Reference proteome</keyword>
<protein>
    <recommendedName>
        <fullName evidence="3">RAP domain-containing protein</fullName>
    </recommendedName>
</protein>
<dbReference type="VEuPathDB" id="PiroplasmaDB:BOVATA_022350"/>
<evidence type="ECO:0008006" key="3">
    <source>
        <dbReference type="Google" id="ProtNLM"/>
    </source>
</evidence>
<proteinExistence type="predicted"/>
<dbReference type="Proteomes" id="UP000236319">
    <property type="component" value="Unassembled WGS sequence"/>
</dbReference>